<dbReference type="InterPro" id="IPR018708">
    <property type="entry name" value="DUF2225"/>
</dbReference>
<evidence type="ECO:0000313" key="2">
    <source>
        <dbReference type="Proteomes" id="UP000679498"/>
    </source>
</evidence>
<dbReference type="Proteomes" id="UP000679498">
    <property type="component" value="Chromosome"/>
</dbReference>
<accession>A0ABX8G7K6</accession>
<dbReference type="EMBL" id="CP075897">
    <property type="protein sequence ID" value="QWB29558.1"/>
    <property type="molecule type" value="Genomic_DNA"/>
</dbReference>
<proteinExistence type="predicted"/>
<sequence length="220" mass="25861">MPDLYLKKCTCPYCLKTTETKRVLSRHIRVASTDFDGFIRHQGVNVYLYEPVQCSHCRFFFHESFEKLSPDVRTTLQDHILPTLPVLPFASTERTIEQAIQLYKLCLYTAQVTEQKPAIQAMLGVRLSWLHRLTGQQAEEQLWANRAIEKYLPLYEDYTSVKESGIPEDLLLLRIADLYAVTKDKEQARLWYSRLFQSKTATDKVKKDARTHWEWVQEQD</sequence>
<reference evidence="1 2" key="1">
    <citation type="submission" date="2021-05" db="EMBL/GenBank/DDBJ databases">
        <title>Biocontrol using Exiguobacterium acetylicum SI17 against litchi downy blight caused by Peronophythora litchii.</title>
        <authorList>
            <person name="Zheng L."/>
        </authorList>
    </citation>
    <scope>NUCLEOTIDE SEQUENCE [LARGE SCALE GENOMIC DNA]</scope>
    <source>
        <strain evidence="1 2">SI17</strain>
    </source>
</reference>
<protein>
    <submittedName>
        <fullName evidence="1">DUF2225 domain-containing protein</fullName>
    </submittedName>
</protein>
<name>A0ABX8G7K6_EXIAC</name>
<gene>
    <name evidence="1" type="ORF">KKI46_13315</name>
</gene>
<keyword evidence="2" id="KW-1185">Reference proteome</keyword>
<dbReference type="GeneID" id="88812670"/>
<organism evidence="1 2">
    <name type="scientific">Exiguobacterium acetylicum</name>
    <name type="common">Brevibacterium acetylicum</name>
    <dbReference type="NCBI Taxonomy" id="41170"/>
    <lineage>
        <taxon>Bacteria</taxon>
        <taxon>Bacillati</taxon>
        <taxon>Bacillota</taxon>
        <taxon>Bacilli</taxon>
        <taxon>Bacillales</taxon>
        <taxon>Bacillales Family XII. Incertae Sedis</taxon>
        <taxon>Exiguobacterium</taxon>
    </lineage>
</organism>
<dbReference type="RefSeq" id="WP_214813166.1">
    <property type="nucleotide sequence ID" value="NZ_CP075897.1"/>
</dbReference>
<dbReference type="Pfam" id="PF09986">
    <property type="entry name" value="DUF2225"/>
    <property type="match status" value="1"/>
</dbReference>
<evidence type="ECO:0000313" key="1">
    <source>
        <dbReference type="EMBL" id="QWB29558.1"/>
    </source>
</evidence>